<feature type="transmembrane region" description="Helical" evidence="1">
    <location>
        <begin position="12"/>
        <end position="33"/>
    </location>
</feature>
<evidence type="ECO:0000256" key="1">
    <source>
        <dbReference type="SAM" id="Phobius"/>
    </source>
</evidence>
<dbReference type="PROSITE" id="PS50850">
    <property type="entry name" value="MFS"/>
    <property type="match status" value="1"/>
</dbReference>
<dbReference type="EMBL" id="BRXE01000137">
    <property type="protein sequence ID" value="GLB86388.1"/>
    <property type="molecule type" value="Genomic_DNA"/>
</dbReference>
<feature type="transmembrane region" description="Helical" evidence="1">
    <location>
        <begin position="45"/>
        <end position="67"/>
    </location>
</feature>
<proteinExistence type="predicted"/>
<gene>
    <name evidence="4" type="ORF">Mkiyose1413_20670</name>
    <name evidence="3" type="ORF">SRL2020028_56440</name>
</gene>
<dbReference type="InterPro" id="IPR020846">
    <property type="entry name" value="MFS_dom"/>
</dbReference>
<feature type="domain" description="Major facilitator superfamily (MFS) profile" evidence="2">
    <location>
        <begin position="1"/>
        <end position="99"/>
    </location>
</feature>
<keyword evidence="5" id="KW-1185">Reference proteome</keyword>
<accession>A0A9P3Q5Q7</accession>
<dbReference type="GO" id="GO:0022857">
    <property type="term" value="F:transmembrane transporter activity"/>
    <property type="evidence" value="ECO:0007669"/>
    <property type="project" value="InterPro"/>
</dbReference>
<keyword evidence="1" id="KW-0472">Membrane</keyword>
<keyword evidence="1" id="KW-1133">Transmembrane helix</keyword>
<reference evidence="4" key="1">
    <citation type="submission" date="2022-08" db="EMBL/GenBank/DDBJ databases">
        <title>Mycobacterium kiyosense sp. nov., scotochromogenic slow-glowing species isolated from respiratory specimens.</title>
        <authorList>
            <person name="Fukano H."/>
            <person name="Kazumi Y."/>
            <person name="Sakagami N."/>
            <person name="Ato M."/>
            <person name="Mitarai S."/>
            <person name="Hoshino Y."/>
        </authorList>
    </citation>
    <scope>NUCLEOTIDE SEQUENCE</scope>
    <source>
        <strain evidence="4">1413</strain>
        <strain evidence="3">SRL2020-028</strain>
    </source>
</reference>
<evidence type="ECO:0000313" key="5">
    <source>
        <dbReference type="Proteomes" id="UP001064782"/>
    </source>
</evidence>
<dbReference type="Proteomes" id="UP001165663">
    <property type="component" value="Unassembled WGS sequence"/>
</dbReference>
<evidence type="ECO:0000313" key="3">
    <source>
        <dbReference type="EMBL" id="GLB86388.1"/>
    </source>
</evidence>
<protein>
    <recommendedName>
        <fullName evidence="2">Major facilitator superfamily (MFS) profile domain-containing protein</fullName>
    </recommendedName>
</protein>
<comment type="caution">
    <text evidence="4">The sequence shown here is derived from an EMBL/GenBank/DDBJ whole genome shotgun (WGS) entry which is preliminary data.</text>
</comment>
<feature type="transmembrane region" description="Helical" evidence="1">
    <location>
        <begin position="74"/>
        <end position="98"/>
    </location>
</feature>
<name>A0A9P3Q5Q7_9MYCO</name>
<sequence length="99" mass="10432">MFMSRNDEPRYPAVAVGVIGGLIVGYVLWLIAITVGDDVTTVAKWSLAVLIGSAALAVGAVIGGLVMRLRRKHGWAAFAFAVPVLPVLLTLALLANVYL</sequence>
<evidence type="ECO:0000313" key="4">
    <source>
        <dbReference type="EMBL" id="GLD30184.1"/>
    </source>
</evidence>
<dbReference type="AlphaFoldDB" id="A0A9P3Q5Q7"/>
<evidence type="ECO:0000259" key="2">
    <source>
        <dbReference type="PROSITE" id="PS50850"/>
    </source>
</evidence>
<dbReference type="EMBL" id="BRZI01000011">
    <property type="protein sequence ID" value="GLD30184.1"/>
    <property type="molecule type" value="Genomic_DNA"/>
</dbReference>
<dbReference type="Proteomes" id="UP001064782">
    <property type="component" value="Unassembled WGS sequence"/>
</dbReference>
<organism evidence="4 5">
    <name type="scientific">Mycobacterium kiyosense</name>
    <dbReference type="NCBI Taxonomy" id="2871094"/>
    <lineage>
        <taxon>Bacteria</taxon>
        <taxon>Bacillati</taxon>
        <taxon>Actinomycetota</taxon>
        <taxon>Actinomycetes</taxon>
        <taxon>Mycobacteriales</taxon>
        <taxon>Mycobacteriaceae</taxon>
        <taxon>Mycobacterium</taxon>
    </lineage>
</organism>
<keyword evidence="1" id="KW-0812">Transmembrane</keyword>